<dbReference type="SUPFAM" id="SSF52096">
    <property type="entry name" value="ClpP/crotonase"/>
    <property type="match status" value="1"/>
</dbReference>
<dbReference type="Gene3D" id="3.90.226.10">
    <property type="entry name" value="2-enoyl-CoA Hydratase, Chain A, domain 1"/>
    <property type="match status" value="1"/>
</dbReference>
<dbReference type="Proteomes" id="UP001569414">
    <property type="component" value="Unassembled WGS sequence"/>
</dbReference>
<dbReference type="InterPro" id="IPR029045">
    <property type="entry name" value="ClpP/crotonase-like_dom_sf"/>
</dbReference>
<evidence type="ECO:0000313" key="1">
    <source>
        <dbReference type="EMBL" id="MFA0792050.1"/>
    </source>
</evidence>
<reference evidence="1 2" key="1">
    <citation type="submission" date="2024-08" db="EMBL/GenBank/DDBJ databases">
        <authorList>
            <person name="Ishaq N."/>
        </authorList>
    </citation>
    <scope>NUCLEOTIDE SEQUENCE [LARGE SCALE GENOMIC DNA]</scope>
    <source>
        <strain evidence="1 2">JCM 30400</strain>
    </source>
</reference>
<dbReference type="InterPro" id="IPR023562">
    <property type="entry name" value="ClpP/TepA"/>
</dbReference>
<dbReference type="GO" id="GO:0008233">
    <property type="term" value="F:peptidase activity"/>
    <property type="evidence" value="ECO:0007669"/>
    <property type="project" value="UniProtKB-KW"/>
</dbReference>
<dbReference type="Pfam" id="PF00574">
    <property type="entry name" value="CLP_protease"/>
    <property type="match status" value="1"/>
</dbReference>
<keyword evidence="1" id="KW-0378">Hydrolase</keyword>
<keyword evidence="1" id="KW-0645">Protease</keyword>
<dbReference type="EMBL" id="JBGMEL010000018">
    <property type="protein sequence ID" value="MFA0792050.1"/>
    <property type="molecule type" value="Genomic_DNA"/>
</dbReference>
<protein>
    <submittedName>
        <fullName evidence="1">ATP-dependent Clp protease proteolytic subunit</fullName>
    </submittedName>
</protein>
<gene>
    <name evidence="1" type="ORF">ACCI51_15990</name>
</gene>
<name>A0ABV4NRW6_9GAMM</name>
<dbReference type="GO" id="GO:0006508">
    <property type="term" value="P:proteolysis"/>
    <property type="evidence" value="ECO:0007669"/>
    <property type="project" value="UniProtKB-KW"/>
</dbReference>
<keyword evidence="2" id="KW-1185">Reference proteome</keyword>
<sequence length="82" mass="8921">MHINCTGGHFLDGAVIYNLLKGHKADVETWIEGIAASRGSVIALTGDTVGIAENAYCLLHNPSPTSRIDERTLEKPREYSPK</sequence>
<comment type="caution">
    <text evidence="1">The sequence shown here is derived from an EMBL/GenBank/DDBJ whole genome shotgun (WGS) entry which is preliminary data.</text>
</comment>
<evidence type="ECO:0000313" key="2">
    <source>
        <dbReference type="Proteomes" id="UP001569414"/>
    </source>
</evidence>
<proteinExistence type="predicted"/>
<organism evidence="1 2">
    <name type="scientific">Microbulbifer echini</name>
    <dbReference type="NCBI Taxonomy" id="1529067"/>
    <lineage>
        <taxon>Bacteria</taxon>
        <taxon>Pseudomonadati</taxon>
        <taxon>Pseudomonadota</taxon>
        <taxon>Gammaproteobacteria</taxon>
        <taxon>Cellvibrionales</taxon>
        <taxon>Microbulbiferaceae</taxon>
        <taxon>Microbulbifer</taxon>
    </lineage>
</organism>
<dbReference type="RefSeq" id="WP_371844519.1">
    <property type="nucleotide sequence ID" value="NZ_JBGMEL010000018.1"/>
</dbReference>
<accession>A0ABV4NRW6</accession>